<dbReference type="PANTHER" id="PTHR42877:SF11">
    <property type="entry name" value="MONOOXYGENASE, PUTATIVE (AFU_ORTHOLOGUE AFUA_6G13790)-RELATED"/>
    <property type="match status" value="1"/>
</dbReference>
<gene>
    <name evidence="6" type="ORF">A1O9_05150</name>
</gene>
<evidence type="ECO:0000256" key="3">
    <source>
        <dbReference type="ARBA" id="ARBA00022630"/>
    </source>
</evidence>
<accession>A0A072PJP6</accession>
<keyword evidence="5" id="KW-0560">Oxidoreductase</keyword>
<dbReference type="GeneID" id="25280076"/>
<dbReference type="RefSeq" id="XP_013262889.1">
    <property type="nucleotide sequence ID" value="XM_013407435.1"/>
</dbReference>
<evidence type="ECO:0000313" key="6">
    <source>
        <dbReference type="EMBL" id="KEF60299.1"/>
    </source>
</evidence>
<sequence>MVQIKNDPLFNPRPLRVVCVGAGFGGLLVAHQVKYNKQFDGFIDFQIYEKNAGVGGTWFENRYPGVACDVPAHLYTFPFEQNPDWSSFYVSGPEILAYITSVTKKYGLDQKVKFRSKVVESVWDDDSAKWKLKVDVSGKIMDDECDVLINAAGFLNKWDWPAIDGLNDFKGKAVHSADWDEDLVWSNQRVAIIGNGSSAIQIAPHIQRTASKMVNFIRSPTWISANYLTDWTKDGANFKYTEEEKRKFYPNFLDCARNSHISRMNQFFYALFPDAQLQKVTLTATKKLMEDRLSNAPELREKLIPTWPVGCRRLTPGDGYLEAISASNARCNFSPILNITPTGIQTEQEHEEFDIIICATGFNVSFRPFWKMIGRNGVDLNTEWAALPEAYFGVCAPDHPNYFVFNGPNSPVGHGVLLSSMLLVAQWMLKWCKKISTEDIKSVCVTREAVRDYNEYSQEVLKGTVWAADCKSWYKNGKTEGKVTALYAGSVLHFRKIIESFRVEDFKLEYQSANRFRFMGNGFAKVEAEGGNVSYYLDM</sequence>
<comment type="cofactor">
    <cofactor evidence="1">
        <name>FAD</name>
        <dbReference type="ChEBI" id="CHEBI:57692"/>
    </cofactor>
</comment>
<dbReference type="SUPFAM" id="SSF51905">
    <property type="entry name" value="FAD/NAD(P)-binding domain"/>
    <property type="match status" value="2"/>
</dbReference>
<name>A0A072PJP6_9EURO</name>
<dbReference type="GO" id="GO:0050661">
    <property type="term" value="F:NADP binding"/>
    <property type="evidence" value="ECO:0007669"/>
    <property type="project" value="InterPro"/>
</dbReference>
<reference evidence="6 7" key="1">
    <citation type="submission" date="2013-03" db="EMBL/GenBank/DDBJ databases">
        <title>The Genome Sequence of Exophiala aquamarina CBS 119918.</title>
        <authorList>
            <consortium name="The Broad Institute Genomics Platform"/>
            <person name="Cuomo C."/>
            <person name="de Hoog S."/>
            <person name="Gorbushina A."/>
            <person name="Walker B."/>
            <person name="Young S.K."/>
            <person name="Zeng Q."/>
            <person name="Gargeya S."/>
            <person name="Fitzgerald M."/>
            <person name="Haas B."/>
            <person name="Abouelleil A."/>
            <person name="Allen A.W."/>
            <person name="Alvarado L."/>
            <person name="Arachchi H.M."/>
            <person name="Berlin A.M."/>
            <person name="Chapman S.B."/>
            <person name="Gainer-Dewar J."/>
            <person name="Goldberg J."/>
            <person name="Griggs A."/>
            <person name="Gujja S."/>
            <person name="Hansen M."/>
            <person name="Howarth C."/>
            <person name="Imamovic A."/>
            <person name="Ireland A."/>
            <person name="Larimer J."/>
            <person name="McCowan C."/>
            <person name="Murphy C."/>
            <person name="Pearson M."/>
            <person name="Poon T.W."/>
            <person name="Priest M."/>
            <person name="Roberts A."/>
            <person name="Saif S."/>
            <person name="Shea T."/>
            <person name="Sisk P."/>
            <person name="Sykes S."/>
            <person name="Wortman J."/>
            <person name="Nusbaum C."/>
            <person name="Birren B."/>
        </authorList>
    </citation>
    <scope>NUCLEOTIDE SEQUENCE [LARGE SCALE GENOMIC DNA]</scope>
    <source>
        <strain evidence="6 7">CBS 119918</strain>
    </source>
</reference>
<dbReference type="EMBL" id="AMGV01000003">
    <property type="protein sequence ID" value="KEF60299.1"/>
    <property type="molecule type" value="Genomic_DNA"/>
</dbReference>
<evidence type="ECO:0008006" key="8">
    <source>
        <dbReference type="Google" id="ProtNLM"/>
    </source>
</evidence>
<protein>
    <recommendedName>
        <fullName evidence="8">Cyclohexanone monooxygenase</fullName>
    </recommendedName>
</protein>
<comment type="similarity">
    <text evidence="2">Belongs to the FAD-binding monooxygenase family.</text>
</comment>
<keyword evidence="7" id="KW-1185">Reference proteome</keyword>
<dbReference type="GO" id="GO:0050660">
    <property type="term" value="F:flavin adenine dinucleotide binding"/>
    <property type="evidence" value="ECO:0007669"/>
    <property type="project" value="InterPro"/>
</dbReference>
<keyword evidence="3" id="KW-0285">Flavoprotein</keyword>
<evidence type="ECO:0000256" key="2">
    <source>
        <dbReference type="ARBA" id="ARBA00010139"/>
    </source>
</evidence>
<dbReference type="AlphaFoldDB" id="A0A072PJP6"/>
<dbReference type="InterPro" id="IPR051209">
    <property type="entry name" value="FAD-bind_Monooxygenase_sf"/>
</dbReference>
<dbReference type="Gene3D" id="3.50.50.60">
    <property type="entry name" value="FAD/NAD(P)-binding domain"/>
    <property type="match status" value="2"/>
</dbReference>
<dbReference type="InterPro" id="IPR036188">
    <property type="entry name" value="FAD/NAD-bd_sf"/>
</dbReference>
<evidence type="ECO:0000256" key="5">
    <source>
        <dbReference type="ARBA" id="ARBA00023002"/>
    </source>
</evidence>
<proteinExistence type="inferred from homology"/>
<dbReference type="InterPro" id="IPR020946">
    <property type="entry name" value="Flavin_mOase-like"/>
</dbReference>
<evidence type="ECO:0000256" key="1">
    <source>
        <dbReference type="ARBA" id="ARBA00001974"/>
    </source>
</evidence>
<dbReference type="OrthoDB" id="74360at2759"/>
<dbReference type="Pfam" id="PF00743">
    <property type="entry name" value="FMO-like"/>
    <property type="match status" value="1"/>
</dbReference>
<keyword evidence="4" id="KW-0274">FAD</keyword>
<comment type="caution">
    <text evidence="6">The sequence shown here is derived from an EMBL/GenBank/DDBJ whole genome shotgun (WGS) entry which is preliminary data.</text>
</comment>
<evidence type="ECO:0000313" key="7">
    <source>
        <dbReference type="Proteomes" id="UP000027920"/>
    </source>
</evidence>
<evidence type="ECO:0000256" key="4">
    <source>
        <dbReference type="ARBA" id="ARBA00022827"/>
    </source>
</evidence>
<organism evidence="6 7">
    <name type="scientific">Exophiala aquamarina CBS 119918</name>
    <dbReference type="NCBI Taxonomy" id="1182545"/>
    <lineage>
        <taxon>Eukaryota</taxon>
        <taxon>Fungi</taxon>
        <taxon>Dikarya</taxon>
        <taxon>Ascomycota</taxon>
        <taxon>Pezizomycotina</taxon>
        <taxon>Eurotiomycetes</taxon>
        <taxon>Chaetothyriomycetidae</taxon>
        <taxon>Chaetothyriales</taxon>
        <taxon>Herpotrichiellaceae</taxon>
        <taxon>Exophiala</taxon>
    </lineage>
</organism>
<dbReference type="HOGENOM" id="CLU_006937_6_2_1"/>
<dbReference type="Proteomes" id="UP000027920">
    <property type="component" value="Unassembled WGS sequence"/>
</dbReference>
<dbReference type="PANTHER" id="PTHR42877">
    <property type="entry name" value="L-ORNITHINE N(5)-MONOOXYGENASE-RELATED"/>
    <property type="match status" value="1"/>
</dbReference>
<dbReference type="GO" id="GO:0004499">
    <property type="term" value="F:N,N-dimethylaniline monooxygenase activity"/>
    <property type="evidence" value="ECO:0007669"/>
    <property type="project" value="InterPro"/>
</dbReference>
<dbReference type="VEuPathDB" id="FungiDB:A1O9_05150"/>